<organism evidence="10 11">
    <name type="scientific">Mycolicibacterium agri</name>
    <name type="common">Mycobacterium agri</name>
    <dbReference type="NCBI Taxonomy" id="36811"/>
    <lineage>
        <taxon>Bacteria</taxon>
        <taxon>Bacillati</taxon>
        <taxon>Actinomycetota</taxon>
        <taxon>Actinomycetes</taxon>
        <taxon>Mycobacteriales</taxon>
        <taxon>Mycobacteriaceae</taxon>
        <taxon>Mycolicibacterium</taxon>
    </lineage>
</organism>
<dbReference type="Gene3D" id="6.10.250.690">
    <property type="match status" value="1"/>
</dbReference>
<dbReference type="SUPFAM" id="SSF52172">
    <property type="entry name" value="CheY-like"/>
    <property type="match status" value="1"/>
</dbReference>
<dbReference type="InterPro" id="IPR039420">
    <property type="entry name" value="WalR-like"/>
</dbReference>
<feature type="domain" description="Response regulatory" evidence="8">
    <location>
        <begin position="6"/>
        <end position="120"/>
    </location>
</feature>
<dbReference type="PROSITE" id="PS51755">
    <property type="entry name" value="OMPR_PHOB"/>
    <property type="match status" value="1"/>
</dbReference>
<dbReference type="InterPro" id="IPR011006">
    <property type="entry name" value="CheY-like_superfamily"/>
</dbReference>
<dbReference type="GO" id="GO:0032993">
    <property type="term" value="C:protein-DNA complex"/>
    <property type="evidence" value="ECO:0007669"/>
    <property type="project" value="TreeGrafter"/>
</dbReference>
<dbReference type="GO" id="GO:0000156">
    <property type="term" value="F:phosphorelay response regulator activity"/>
    <property type="evidence" value="ECO:0007669"/>
    <property type="project" value="TreeGrafter"/>
</dbReference>
<comment type="caution">
    <text evidence="10">The sequence shown here is derived from an EMBL/GenBank/DDBJ whole genome shotgun (WGS) entry which is preliminary data.</text>
</comment>
<keyword evidence="3" id="KW-0805">Transcription regulation</keyword>
<dbReference type="FunFam" id="3.40.50.2300:FF:000001">
    <property type="entry name" value="DNA-binding response regulator PhoB"/>
    <property type="match status" value="1"/>
</dbReference>
<dbReference type="GO" id="GO:0006355">
    <property type="term" value="P:regulation of DNA-templated transcription"/>
    <property type="evidence" value="ECO:0007669"/>
    <property type="project" value="InterPro"/>
</dbReference>
<name>A0A7I9W2S9_MYCAG</name>
<evidence type="ECO:0000313" key="10">
    <source>
        <dbReference type="EMBL" id="GFG51880.1"/>
    </source>
</evidence>
<keyword evidence="4 7" id="KW-0238">DNA-binding</keyword>
<dbReference type="FunFam" id="1.10.10.10:FF:000005">
    <property type="entry name" value="Two-component system response regulator"/>
    <property type="match status" value="1"/>
</dbReference>
<evidence type="ECO:0000256" key="1">
    <source>
        <dbReference type="ARBA" id="ARBA00022553"/>
    </source>
</evidence>
<proteinExistence type="predicted"/>
<dbReference type="SMART" id="SM00448">
    <property type="entry name" value="REC"/>
    <property type="match status" value="1"/>
</dbReference>
<evidence type="ECO:0000256" key="5">
    <source>
        <dbReference type="ARBA" id="ARBA00023163"/>
    </source>
</evidence>
<feature type="DNA-binding region" description="OmpR/PhoB-type" evidence="7">
    <location>
        <begin position="128"/>
        <end position="226"/>
    </location>
</feature>
<dbReference type="CDD" id="cd00383">
    <property type="entry name" value="trans_reg_C"/>
    <property type="match status" value="1"/>
</dbReference>
<dbReference type="SMART" id="SM00862">
    <property type="entry name" value="Trans_reg_C"/>
    <property type="match status" value="1"/>
</dbReference>
<evidence type="ECO:0000259" key="8">
    <source>
        <dbReference type="PROSITE" id="PS50110"/>
    </source>
</evidence>
<dbReference type="PROSITE" id="PS50110">
    <property type="entry name" value="RESPONSE_REGULATORY"/>
    <property type="match status" value="1"/>
</dbReference>
<keyword evidence="1 6" id="KW-0597">Phosphoprotein</keyword>
<dbReference type="GO" id="GO:0000976">
    <property type="term" value="F:transcription cis-regulatory region binding"/>
    <property type="evidence" value="ECO:0007669"/>
    <property type="project" value="TreeGrafter"/>
</dbReference>
<feature type="domain" description="OmpR/PhoB-type" evidence="9">
    <location>
        <begin position="128"/>
        <end position="226"/>
    </location>
</feature>
<reference evidence="10 11" key="1">
    <citation type="journal article" date="2019" name="Emerg. Microbes Infect.">
        <title>Comprehensive subspecies identification of 175 nontuberculous mycobacteria species based on 7547 genomic profiles.</title>
        <authorList>
            <person name="Matsumoto Y."/>
            <person name="Kinjo T."/>
            <person name="Motooka D."/>
            <person name="Nabeya D."/>
            <person name="Jung N."/>
            <person name="Uechi K."/>
            <person name="Horii T."/>
            <person name="Iida T."/>
            <person name="Fujita J."/>
            <person name="Nakamura S."/>
        </authorList>
    </citation>
    <scope>NUCLEOTIDE SEQUENCE [LARGE SCALE GENOMIC DNA]</scope>
    <source>
        <strain evidence="10 11">JCM 6377</strain>
    </source>
</reference>
<evidence type="ECO:0000313" key="11">
    <source>
        <dbReference type="Proteomes" id="UP000465302"/>
    </source>
</evidence>
<keyword evidence="5" id="KW-0804">Transcription</keyword>
<dbReference type="Pfam" id="PF00486">
    <property type="entry name" value="Trans_reg_C"/>
    <property type="match status" value="1"/>
</dbReference>
<accession>A0A7I9W2S9</accession>
<dbReference type="Proteomes" id="UP000465302">
    <property type="component" value="Unassembled WGS sequence"/>
</dbReference>
<protein>
    <submittedName>
        <fullName evidence="10">DNA-binding response regulator</fullName>
    </submittedName>
</protein>
<evidence type="ECO:0000256" key="7">
    <source>
        <dbReference type="PROSITE-ProRule" id="PRU01091"/>
    </source>
</evidence>
<dbReference type="EMBL" id="BLKS01000001">
    <property type="protein sequence ID" value="GFG51880.1"/>
    <property type="molecule type" value="Genomic_DNA"/>
</dbReference>
<sequence length="233" mass="25825">MLGPVKVLLVEDDAHVAASLKVGLRAEGFVVVHSETGTEGLWQATEHHFDVIILDIMLPGPSGYEILRRIRERQIWTPVLMLTAKDGEYDQADAFDLGADDYLIKPFSFVVLVARLRALLRRGAPQRPVVLTAGDLVLDPGRHLVTRAGVPIDLSPREFGLLEYLMRNTDAVCTKTQILQSVWDENFSGPDNVVEVYIGYLRRKIDVPFGTNTIETVRGVGYRLESGNLVSGS</sequence>
<keyword evidence="2" id="KW-0902">Two-component regulatory system</keyword>
<dbReference type="PANTHER" id="PTHR48111:SF1">
    <property type="entry name" value="TWO-COMPONENT RESPONSE REGULATOR ORR33"/>
    <property type="match status" value="1"/>
</dbReference>
<dbReference type="Gene3D" id="3.40.50.2300">
    <property type="match status" value="1"/>
</dbReference>
<dbReference type="GO" id="GO:0005829">
    <property type="term" value="C:cytosol"/>
    <property type="evidence" value="ECO:0007669"/>
    <property type="project" value="TreeGrafter"/>
</dbReference>
<gene>
    <name evidence="10" type="ORF">MAGR_33210</name>
</gene>
<evidence type="ECO:0000259" key="9">
    <source>
        <dbReference type="PROSITE" id="PS51755"/>
    </source>
</evidence>
<feature type="modified residue" description="4-aspartylphosphate" evidence="6">
    <location>
        <position position="55"/>
    </location>
</feature>
<evidence type="ECO:0000256" key="4">
    <source>
        <dbReference type="ARBA" id="ARBA00023125"/>
    </source>
</evidence>
<dbReference type="InterPro" id="IPR036388">
    <property type="entry name" value="WH-like_DNA-bd_sf"/>
</dbReference>
<evidence type="ECO:0000256" key="2">
    <source>
        <dbReference type="ARBA" id="ARBA00023012"/>
    </source>
</evidence>
<dbReference type="PANTHER" id="PTHR48111">
    <property type="entry name" value="REGULATOR OF RPOS"/>
    <property type="match status" value="1"/>
</dbReference>
<evidence type="ECO:0000256" key="3">
    <source>
        <dbReference type="ARBA" id="ARBA00023015"/>
    </source>
</evidence>
<dbReference type="InterPro" id="IPR001789">
    <property type="entry name" value="Sig_transdc_resp-reg_receiver"/>
</dbReference>
<evidence type="ECO:0000256" key="6">
    <source>
        <dbReference type="PROSITE-ProRule" id="PRU00169"/>
    </source>
</evidence>
<dbReference type="InterPro" id="IPR001867">
    <property type="entry name" value="OmpR/PhoB-type_DNA-bd"/>
</dbReference>
<dbReference type="Pfam" id="PF00072">
    <property type="entry name" value="Response_reg"/>
    <property type="match status" value="1"/>
</dbReference>
<dbReference type="Gene3D" id="1.10.10.10">
    <property type="entry name" value="Winged helix-like DNA-binding domain superfamily/Winged helix DNA-binding domain"/>
    <property type="match status" value="1"/>
</dbReference>
<dbReference type="AlphaFoldDB" id="A0A7I9W2S9"/>